<feature type="region of interest" description="Disordered" evidence="1">
    <location>
        <begin position="1"/>
        <end position="21"/>
    </location>
</feature>
<gene>
    <name evidence="2" type="ORF">LZC95_15980</name>
</gene>
<accession>A0ABZ2KI04</accession>
<keyword evidence="3" id="KW-1185">Reference proteome</keyword>
<name>A0ABZ2KI04_9BACT</name>
<evidence type="ECO:0000256" key="1">
    <source>
        <dbReference type="SAM" id="MobiDB-lite"/>
    </source>
</evidence>
<evidence type="ECO:0000313" key="2">
    <source>
        <dbReference type="EMBL" id="WXA98326.1"/>
    </source>
</evidence>
<sequence>MVASLSKPPLSGPDSAPAVRPRQRNRIGFTKAYARPIPYALALAALLASTRGETIDPKAVSRSAALITVLSTRGLACEEADIAWVTGADGIEGAMLGGARALVRAHLAKEPNDLYLVEARLSPEGALLDVGSLWNLTHSMGVDESRPVLARFSGRTFAATSTSLDGVVKDVHVFDLAGQSPAEYTDFTRLQRWQLSLSNLQQTGQTSGVVHQVFELDPPAGQIDLSFAGDGKLTAVADKRRIVIDALHGATVEGAGWIRTRPDVKAAPGRLLTWTVDRVRAMPWFGEEKMQVVKAVAFTALDWVMRVRSRISPDATEQEVARDLAGINQGQHQPVFTDPELGWPPTPMKPIITPPIPGEGQWISLERDPFIHQSPGVPSPFVTSFVRADKTRHETRVYVTLWDPRQIALHMQAGTVEPVSATGEAGTGEVPRTPEVWNHLVAGFNGGFQAMHGEYGMQADGALYLPPKPYAATVLEMKDGSTAFGAWPENAEVGDDVLSFRQNLTALVQDDRFNPWGRTWWGGTPKGWADEVHTTRSGLCLTKENFVGYFWGNDISADVLANGMLAARCAFGMHLDMNTGHAGFEFYNAQPKDALTPLGRPLQQDWEFEGSLKSMPDFRVRARRMVKGMGHMNFPRYIHRDERDFFYLTRRPLLPGPDVAPAITPAAAGEGTWRVKGLPQHGFPYAMATTWVRPLANRPDVKVRVLRIDPRTVRAAASAGTTEQTPTVVSFSGAHPARTPSSPSSPSSHTGIWLSQGLFQALPNAPSDGVLIASGESITPSTDARTFAGIDDEEGMLVWIELDPARPPDAETTAAIDALLARLGCGTRFAIAGDAHAFPGGHLDIAGEPTAEIAATARLVRGETAGAHPQFATTPIVRPSVWQPLQMQRVRYFNKRAPRSPSSQGSAVPLLDAGAPR</sequence>
<dbReference type="EMBL" id="CP089982">
    <property type="protein sequence ID" value="WXA98326.1"/>
    <property type="molecule type" value="Genomic_DNA"/>
</dbReference>
<protein>
    <submittedName>
        <fullName evidence="2">Uncharacterized protein</fullName>
    </submittedName>
</protein>
<reference evidence="2 3" key="1">
    <citation type="submission" date="2021-12" db="EMBL/GenBank/DDBJ databases">
        <title>Discovery of the Pendulisporaceae a myxobacterial family with distinct sporulation behavior and unique specialized metabolism.</title>
        <authorList>
            <person name="Garcia R."/>
            <person name="Popoff A."/>
            <person name="Bader C.D."/>
            <person name="Loehr J."/>
            <person name="Walesch S."/>
            <person name="Walt C."/>
            <person name="Boldt J."/>
            <person name="Bunk B."/>
            <person name="Haeckl F.J.F.P.J."/>
            <person name="Gunesch A.P."/>
            <person name="Birkelbach J."/>
            <person name="Nuebel U."/>
            <person name="Pietschmann T."/>
            <person name="Bach T."/>
            <person name="Mueller R."/>
        </authorList>
    </citation>
    <scope>NUCLEOTIDE SEQUENCE [LARGE SCALE GENOMIC DNA]</scope>
    <source>
        <strain evidence="2 3">MSr12523</strain>
    </source>
</reference>
<proteinExistence type="predicted"/>
<dbReference type="Proteomes" id="UP001379533">
    <property type="component" value="Chromosome"/>
</dbReference>
<feature type="region of interest" description="Disordered" evidence="1">
    <location>
        <begin position="716"/>
        <end position="750"/>
    </location>
</feature>
<feature type="region of interest" description="Disordered" evidence="1">
    <location>
        <begin position="895"/>
        <end position="917"/>
    </location>
</feature>
<organism evidence="2 3">
    <name type="scientific">Pendulispora brunnea</name>
    <dbReference type="NCBI Taxonomy" id="2905690"/>
    <lineage>
        <taxon>Bacteria</taxon>
        <taxon>Pseudomonadati</taxon>
        <taxon>Myxococcota</taxon>
        <taxon>Myxococcia</taxon>
        <taxon>Myxococcales</taxon>
        <taxon>Sorangiineae</taxon>
        <taxon>Pendulisporaceae</taxon>
        <taxon>Pendulispora</taxon>
    </lineage>
</organism>
<evidence type="ECO:0000313" key="3">
    <source>
        <dbReference type="Proteomes" id="UP001379533"/>
    </source>
</evidence>
<feature type="compositionally biased region" description="Polar residues" evidence="1">
    <location>
        <begin position="719"/>
        <end position="730"/>
    </location>
</feature>
<dbReference type="RefSeq" id="WP_394848937.1">
    <property type="nucleotide sequence ID" value="NZ_CP089982.1"/>
</dbReference>